<feature type="transmembrane region" description="Helical" evidence="1">
    <location>
        <begin position="6"/>
        <end position="24"/>
    </location>
</feature>
<evidence type="ECO:0000313" key="2">
    <source>
        <dbReference type="EMBL" id="JAH66469.1"/>
    </source>
</evidence>
<keyword evidence="1" id="KW-0812">Transmembrane</keyword>
<name>A0A0E9UKV3_ANGAN</name>
<dbReference type="AlphaFoldDB" id="A0A0E9UKV3"/>
<accession>A0A0E9UKV3</accession>
<keyword evidence="1" id="KW-0472">Membrane</keyword>
<keyword evidence="1" id="KW-1133">Transmembrane helix</keyword>
<sequence length="29" mass="3216">MGLERVSFAVCLGMASVYFVLSLSELMDF</sequence>
<organism evidence="2">
    <name type="scientific">Anguilla anguilla</name>
    <name type="common">European freshwater eel</name>
    <name type="synonym">Muraena anguilla</name>
    <dbReference type="NCBI Taxonomy" id="7936"/>
    <lineage>
        <taxon>Eukaryota</taxon>
        <taxon>Metazoa</taxon>
        <taxon>Chordata</taxon>
        <taxon>Craniata</taxon>
        <taxon>Vertebrata</taxon>
        <taxon>Euteleostomi</taxon>
        <taxon>Actinopterygii</taxon>
        <taxon>Neopterygii</taxon>
        <taxon>Teleostei</taxon>
        <taxon>Anguilliformes</taxon>
        <taxon>Anguillidae</taxon>
        <taxon>Anguilla</taxon>
    </lineage>
</organism>
<proteinExistence type="predicted"/>
<evidence type="ECO:0000256" key="1">
    <source>
        <dbReference type="SAM" id="Phobius"/>
    </source>
</evidence>
<reference evidence="2" key="2">
    <citation type="journal article" date="2015" name="Fish Shellfish Immunol.">
        <title>Early steps in the European eel (Anguilla anguilla)-Vibrio vulnificus interaction in the gills: Role of the RtxA13 toxin.</title>
        <authorList>
            <person name="Callol A."/>
            <person name="Pajuelo D."/>
            <person name="Ebbesson L."/>
            <person name="Teles M."/>
            <person name="MacKenzie S."/>
            <person name="Amaro C."/>
        </authorList>
    </citation>
    <scope>NUCLEOTIDE SEQUENCE</scope>
</reference>
<protein>
    <submittedName>
        <fullName evidence="2">Uncharacterized protein</fullName>
    </submittedName>
</protein>
<reference evidence="2" key="1">
    <citation type="submission" date="2014-11" db="EMBL/GenBank/DDBJ databases">
        <authorList>
            <person name="Amaro Gonzalez C."/>
        </authorList>
    </citation>
    <scope>NUCLEOTIDE SEQUENCE</scope>
</reference>
<dbReference type="EMBL" id="GBXM01042108">
    <property type="protein sequence ID" value="JAH66469.1"/>
    <property type="molecule type" value="Transcribed_RNA"/>
</dbReference>